<dbReference type="GO" id="GO:0031411">
    <property type="term" value="C:gas vesicle"/>
    <property type="evidence" value="ECO:0007669"/>
    <property type="project" value="UniProtKB-SubCell"/>
</dbReference>
<dbReference type="AlphaFoldDB" id="A0A085WJE4"/>
<accession>A0A085WJE4</accession>
<dbReference type="STRING" id="394096.DB31_8290"/>
<dbReference type="OrthoDB" id="144737at2"/>
<keyword evidence="5" id="KW-1185">Reference proteome</keyword>
<comment type="subcellular location">
    <subcellularLocation>
        <location evidence="2">Gas vesicle</location>
    </subcellularLocation>
</comment>
<evidence type="ECO:0000313" key="5">
    <source>
        <dbReference type="Proteomes" id="UP000028725"/>
    </source>
</evidence>
<protein>
    <submittedName>
        <fullName evidence="4">Gas vesicle protein, GvpL/GvpF family protein</fullName>
    </submittedName>
</protein>
<reference evidence="4 5" key="1">
    <citation type="submission" date="2014-04" db="EMBL/GenBank/DDBJ databases">
        <title>Genome assembly of Hyalangium minutum DSM 14724.</title>
        <authorList>
            <person name="Sharma G."/>
            <person name="Subramanian S."/>
        </authorList>
    </citation>
    <scope>NUCLEOTIDE SEQUENCE [LARGE SCALE GENOMIC DNA]</scope>
    <source>
        <strain evidence="4 5">DSM 14724</strain>
    </source>
</reference>
<dbReference type="EMBL" id="JMCB01000007">
    <property type="protein sequence ID" value="KFE67807.1"/>
    <property type="molecule type" value="Genomic_DNA"/>
</dbReference>
<dbReference type="InterPro" id="IPR009430">
    <property type="entry name" value="GvpL/GvpF"/>
</dbReference>
<name>A0A085WJE4_9BACT</name>
<keyword evidence="1" id="KW-0304">Gas vesicle</keyword>
<gene>
    <name evidence="4" type="ORF">DB31_8290</name>
</gene>
<evidence type="ECO:0000256" key="1">
    <source>
        <dbReference type="ARBA" id="ARBA00022987"/>
    </source>
</evidence>
<comment type="caution">
    <text evidence="4">The sequence shown here is derived from an EMBL/GenBank/DDBJ whole genome shotgun (WGS) entry which is preliminary data.</text>
</comment>
<dbReference type="PANTHER" id="PTHR36852:SF1">
    <property type="entry name" value="PROTEIN GVPL 2"/>
    <property type="match status" value="1"/>
</dbReference>
<organism evidence="4 5">
    <name type="scientific">Hyalangium minutum</name>
    <dbReference type="NCBI Taxonomy" id="394096"/>
    <lineage>
        <taxon>Bacteria</taxon>
        <taxon>Pseudomonadati</taxon>
        <taxon>Myxococcota</taxon>
        <taxon>Myxococcia</taxon>
        <taxon>Myxococcales</taxon>
        <taxon>Cystobacterineae</taxon>
        <taxon>Archangiaceae</taxon>
        <taxon>Hyalangium</taxon>
    </lineage>
</organism>
<dbReference type="PANTHER" id="PTHR36852">
    <property type="entry name" value="PROTEIN GVPL 2"/>
    <property type="match status" value="1"/>
</dbReference>
<dbReference type="Proteomes" id="UP000028725">
    <property type="component" value="Unassembled WGS sequence"/>
</dbReference>
<dbReference type="Pfam" id="PF06386">
    <property type="entry name" value="GvpL_GvpF"/>
    <property type="match status" value="1"/>
</dbReference>
<proteinExistence type="inferred from homology"/>
<comment type="similarity">
    <text evidence="3">Belongs to the gas vesicle GvpF/GvpL family.</text>
</comment>
<evidence type="ECO:0000256" key="2">
    <source>
        <dbReference type="ARBA" id="ARBA00035108"/>
    </source>
</evidence>
<dbReference type="GO" id="GO:0031412">
    <property type="term" value="P:gas vesicle organization"/>
    <property type="evidence" value="ECO:0007669"/>
    <property type="project" value="InterPro"/>
</dbReference>
<evidence type="ECO:0000313" key="4">
    <source>
        <dbReference type="EMBL" id="KFE67807.1"/>
    </source>
</evidence>
<evidence type="ECO:0000256" key="3">
    <source>
        <dbReference type="ARBA" id="ARBA00035643"/>
    </source>
</evidence>
<sequence>MAMARTSSLYLYGVLRAKQELRFGALGLGTPPAEVVTVHDGELAAVVSEGSAAVPDPTRDHLLAHHRVQEAVMREHTLLPAAFGLTFRGHEEVVELLRSARDAFTGVLAKLEGHIELGVKVLWDEDVIAREAARHDAQTLLESLRPLATAVREVRPLGERMILNAAFLVAREHEAAFDAKLRSLAARFELLTLQYTGPWAPYHFTDIVLRREPTPER</sequence>